<feature type="coiled-coil region" evidence="8">
    <location>
        <begin position="209"/>
        <end position="236"/>
    </location>
</feature>
<reference evidence="12" key="1">
    <citation type="journal article" date="2020" name="mSystems">
        <title>Genome- and Community-Level Interaction Insights into Carbon Utilization and Element Cycling Functions of Hydrothermarchaeota in Hydrothermal Sediment.</title>
        <authorList>
            <person name="Zhou Z."/>
            <person name="Liu Y."/>
            <person name="Xu W."/>
            <person name="Pan J."/>
            <person name="Luo Z.H."/>
            <person name="Li M."/>
        </authorList>
    </citation>
    <scope>NUCLEOTIDE SEQUENCE [LARGE SCALE GENOMIC DNA]</scope>
    <source>
        <strain evidence="12">SpSt-853</strain>
    </source>
</reference>
<evidence type="ECO:0000256" key="9">
    <source>
        <dbReference type="SAM" id="Phobius"/>
    </source>
</evidence>
<evidence type="ECO:0000259" key="10">
    <source>
        <dbReference type="Pfam" id="PF02706"/>
    </source>
</evidence>
<dbReference type="InterPro" id="IPR003856">
    <property type="entry name" value="LPS_length_determ_N"/>
</dbReference>
<dbReference type="AlphaFoldDB" id="A0A7C5EMF3"/>
<keyword evidence="3 9" id="KW-0812">Transmembrane</keyword>
<dbReference type="GO" id="GO:0005886">
    <property type="term" value="C:plasma membrane"/>
    <property type="evidence" value="ECO:0007669"/>
    <property type="project" value="UniProtKB-SubCell"/>
</dbReference>
<keyword evidence="12" id="KW-0808">Transferase</keyword>
<dbReference type="Pfam" id="PF13807">
    <property type="entry name" value="GNVR"/>
    <property type="match status" value="1"/>
</dbReference>
<comment type="subcellular location">
    <subcellularLocation>
        <location evidence="1">Cell membrane</location>
        <topology evidence="1">Multi-pass membrane protein</topology>
    </subcellularLocation>
</comment>
<dbReference type="GO" id="GO:0005524">
    <property type="term" value="F:ATP binding"/>
    <property type="evidence" value="ECO:0007669"/>
    <property type="project" value="UniProtKB-KW"/>
</dbReference>
<feature type="transmembrane region" description="Helical" evidence="9">
    <location>
        <begin position="50"/>
        <end position="68"/>
    </location>
</feature>
<keyword evidence="12" id="KW-0418">Kinase</keyword>
<proteinExistence type="predicted"/>
<dbReference type="GO" id="GO:0004715">
    <property type="term" value="F:non-membrane spanning protein tyrosine kinase activity"/>
    <property type="evidence" value="ECO:0007669"/>
    <property type="project" value="UniProtKB-EC"/>
</dbReference>
<dbReference type="EC" id="2.7.10.2" evidence="12"/>
<evidence type="ECO:0000313" key="12">
    <source>
        <dbReference type="EMBL" id="HGZ11980.1"/>
    </source>
</evidence>
<keyword evidence="2" id="KW-1003">Cell membrane</keyword>
<dbReference type="Gene3D" id="3.40.50.300">
    <property type="entry name" value="P-loop containing nucleotide triphosphate hydrolases"/>
    <property type="match status" value="1"/>
</dbReference>
<gene>
    <name evidence="12" type="ORF">ENW48_07150</name>
</gene>
<keyword evidence="8" id="KW-0175">Coiled coil</keyword>
<evidence type="ECO:0000256" key="4">
    <source>
        <dbReference type="ARBA" id="ARBA00022741"/>
    </source>
</evidence>
<evidence type="ECO:0000256" key="7">
    <source>
        <dbReference type="ARBA" id="ARBA00023136"/>
    </source>
</evidence>
<sequence length="741" mass="83311">MDNPLQPDVVMPAPQVAPRASQSFNDYTAELIQESHLRNYWQIIKKRKRWFWGTFITVVVLVGLYTFLKTPVYRSSAILQIALDNTASLVSDRDPTGLSGLGSWYGSERFYETQFAILKSRPMAYRIIEALNLKEHPWFKKISQSNPQKSPMEIEGLMATVFLAGLEVKPYKKSYLVEVSYRSPDKYLAQQVPNAIYNEFVKFSMKTRHQSYKLIKEWLEEEIQNLARKVEASERRLYEHGQKKDFMALEGKDNVIVRKYTELSQLLTRAQSERALKEAQFKQIQEKGVDAPLIINNPLVQRLRQEKISQETKISGMSQIYDVNYPQMKAEQALLTQLNSRLKAEVNRLVTSAKADYEAALRAENLLAEAVEEQKAKVSQMQDHLVQHHILKRDLKTNEQLYQALLARMKEASIASTMVSGNVAVIAPAELPARPYSPSKPLNMILAVVLGLMGGVAAAFLRDYLDYTIQTTEEMERLCRLPALGTLPLASKNSQGFTKLEKQDLELATFKQPRSLMSEAVYHLRTALLLSLPGGPPGIIMVTSPNPDEGKTTVATNVATSLAMNHRKVVMVDCDLRKPSLNSIFQQPLVPGLSSFLTGSARKEEIVRPTFVPELSLVTAGPVPPNPVELLTSPLFLAFLAELRREFHHVVIDTPPILGFADGRAIAIHTDGVIVVLKHQGTTKESGRLALNLLAQVNAPILGGVLNMADWEKMGFGSYYGHYKRYAKYFPEGSDQPRLNS</sequence>
<evidence type="ECO:0000256" key="3">
    <source>
        <dbReference type="ARBA" id="ARBA00022692"/>
    </source>
</evidence>
<dbReference type="InterPro" id="IPR050445">
    <property type="entry name" value="Bact_polysacc_biosynth/exp"/>
</dbReference>
<dbReference type="PANTHER" id="PTHR32309:SF13">
    <property type="entry name" value="FERRIC ENTEROBACTIN TRANSPORT PROTEIN FEPE"/>
    <property type="match status" value="1"/>
</dbReference>
<accession>A0A7C5EMF3</accession>
<dbReference type="InterPro" id="IPR033756">
    <property type="entry name" value="YlxH/NBP35"/>
</dbReference>
<protein>
    <submittedName>
        <fullName evidence="12">Polysaccharide biosynthesis tyrosine autokinase</fullName>
        <ecNumber evidence="12">2.7.10.2</ecNumber>
    </submittedName>
</protein>
<feature type="domain" description="Polysaccharide chain length determinant N-terminal" evidence="10">
    <location>
        <begin position="37"/>
        <end position="128"/>
    </location>
</feature>
<name>A0A7C5EMF3_9BACT</name>
<evidence type="ECO:0000259" key="11">
    <source>
        <dbReference type="Pfam" id="PF13807"/>
    </source>
</evidence>
<keyword evidence="5" id="KW-0067">ATP-binding</keyword>
<keyword evidence="6 9" id="KW-1133">Transmembrane helix</keyword>
<dbReference type="InterPro" id="IPR032807">
    <property type="entry name" value="GNVR"/>
</dbReference>
<dbReference type="InterPro" id="IPR027417">
    <property type="entry name" value="P-loop_NTPase"/>
</dbReference>
<organism evidence="12">
    <name type="scientific">Desulfobacca acetoxidans</name>
    <dbReference type="NCBI Taxonomy" id="60893"/>
    <lineage>
        <taxon>Bacteria</taxon>
        <taxon>Pseudomonadati</taxon>
        <taxon>Thermodesulfobacteriota</taxon>
        <taxon>Desulfobaccia</taxon>
        <taxon>Desulfobaccales</taxon>
        <taxon>Desulfobaccaceae</taxon>
        <taxon>Desulfobacca</taxon>
    </lineage>
</organism>
<keyword evidence="4" id="KW-0547">Nucleotide-binding</keyword>
<dbReference type="EMBL" id="DTKJ01000050">
    <property type="protein sequence ID" value="HGZ11980.1"/>
    <property type="molecule type" value="Genomic_DNA"/>
</dbReference>
<evidence type="ECO:0000256" key="2">
    <source>
        <dbReference type="ARBA" id="ARBA00022475"/>
    </source>
</evidence>
<dbReference type="Pfam" id="PF10609">
    <property type="entry name" value="ParA"/>
    <property type="match status" value="1"/>
</dbReference>
<dbReference type="Pfam" id="PF02706">
    <property type="entry name" value="Wzz"/>
    <property type="match status" value="1"/>
</dbReference>
<evidence type="ECO:0000256" key="1">
    <source>
        <dbReference type="ARBA" id="ARBA00004651"/>
    </source>
</evidence>
<evidence type="ECO:0000256" key="6">
    <source>
        <dbReference type="ARBA" id="ARBA00022989"/>
    </source>
</evidence>
<feature type="domain" description="Tyrosine-protein kinase G-rich" evidence="11">
    <location>
        <begin position="391"/>
        <end position="463"/>
    </location>
</feature>
<evidence type="ECO:0000256" key="5">
    <source>
        <dbReference type="ARBA" id="ARBA00022840"/>
    </source>
</evidence>
<dbReference type="PANTHER" id="PTHR32309">
    <property type="entry name" value="TYROSINE-PROTEIN KINASE"/>
    <property type="match status" value="1"/>
</dbReference>
<evidence type="ECO:0000256" key="8">
    <source>
        <dbReference type="SAM" id="Coils"/>
    </source>
</evidence>
<dbReference type="NCBIfam" id="TIGR01007">
    <property type="entry name" value="eps_fam"/>
    <property type="match status" value="1"/>
</dbReference>
<comment type="caution">
    <text evidence="12">The sequence shown here is derived from an EMBL/GenBank/DDBJ whole genome shotgun (WGS) entry which is preliminary data.</text>
</comment>
<dbReference type="InterPro" id="IPR005702">
    <property type="entry name" value="Wzc-like_C"/>
</dbReference>
<dbReference type="SUPFAM" id="SSF52540">
    <property type="entry name" value="P-loop containing nucleoside triphosphate hydrolases"/>
    <property type="match status" value="1"/>
</dbReference>
<keyword evidence="7 9" id="KW-0472">Membrane</keyword>
<dbReference type="CDD" id="cd05387">
    <property type="entry name" value="BY-kinase"/>
    <property type="match status" value="1"/>
</dbReference>